<dbReference type="PANTHER" id="PTHR28208:SF1">
    <property type="entry name" value="FILAMENT ORGANIZATION PROTEIN APP1-LIKE, PUTATIVE (AFU_ORTHOLOGUE AFUA_1G06650)-RELATED"/>
    <property type="match status" value="1"/>
</dbReference>
<dbReference type="InterPro" id="IPR019236">
    <property type="entry name" value="APP1_cat"/>
</dbReference>
<keyword evidence="4" id="KW-1185">Reference proteome</keyword>
<protein>
    <recommendedName>
        <fullName evidence="2">Phosphatidate phosphatase APP1 catalytic domain-containing protein</fullName>
    </recommendedName>
</protein>
<evidence type="ECO:0000256" key="1">
    <source>
        <dbReference type="SAM" id="SignalP"/>
    </source>
</evidence>
<comment type="caution">
    <text evidence="3">The sequence shown here is derived from an EMBL/GenBank/DDBJ whole genome shotgun (WGS) entry which is preliminary data.</text>
</comment>
<dbReference type="AlphaFoldDB" id="A0A507ECV9"/>
<accession>A0A507ECV9</accession>
<reference evidence="3 4" key="1">
    <citation type="journal article" date="2019" name="Sci. Rep.">
        <title>Comparative genomics of chytrid fungi reveal insights into the obligate biotrophic and pathogenic lifestyle of Synchytrium endobioticum.</title>
        <authorList>
            <person name="van de Vossenberg B.T.L.H."/>
            <person name="Warris S."/>
            <person name="Nguyen H.D.T."/>
            <person name="van Gent-Pelzer M.P.E."/>
            <person name="Joly D.L."/>
            <person name="van de Geest H.C."/>
            <person name="Bonants P.J.M."/>
            <person name="Smith D.S."/>
            <person name="Levesque C.A."/>
            <person name="van der Lee T.A.J."/>
        </authorList>
    </citation>
    <scope>NUCLEOTIDE SEQUENCE [LARGE SCALE GENOMIC DNA]</scope>
    <source>
        <strain evidence="3 4">CBS 809.83</strain>
    </source>
</reference>
<feature type="signal peptide" evidence="1">
    <location>
        <begin position="1"/>
        <end position="22"/>
    </location>
</feature>
<dbReference type="EMBL" id="QEAQ01000007">
    <property type="protein sequence ID" value="TPX61546.1"/>
    <property type="molecule type" value="Genomic_DNA"/>
</dbReference>
<dbReference type="Proteomes" id="UP000318582">
    <property type="component" value="Unassembled WGS sequence"/>
</dbReference>
<gene>
    <name evidence="3" type="ORF">PhCBS80983_g01103</name>
</gene>
<evidence type="ECO:0000313" key="4">
    <source>
        <dbReference type="Proteomes" id="UP000318582"/>
    </source>
</evidence>
<dbReference type="GO" id="GO:0008195">
    <property type="term" value="F:phosphatidate phosphatase activity"/>
    <property type="evidence" value="ECO:0007669"/>
    <property type="project" value="InterPro"/>
</dbReference>
<dbReference type="GO" id="GO:0030479">
    <property type="term" value="C:actin cortical patch"/>
    <property type="evidence" value="ECO:0007669"/>
    <property type="project" value="TreeGrafter"/>
</dbReference>
<feature type="chain" id="PRO_5021319936" description="Phosphatidate phosphatase APP1 catalytic domain-containing protein" evidence="1">
    <location>
        <begin position="23"/>
        <end position="377"/>
    </location>
</feature>
<proteinExistence type="predicted"/>
<evidence type="ECO:0000313" key="3">
    <source>
        <dbReference type="EMBL" id="TPX61546.1"/>
    </source>
</evidence>
<dbReference type="Pfam" id="PF09949">
    <property type="entry name" value="APP1_cat"/>
    <property type="match status" value="1"/>
</dbReference>
<dbReference type="InterPro" id="IPR052935">
    <property type="entry name" value="Mg2+_PAP"/>
</dbReference>
<feature type="domain" description="Phosphatidate phosphatase APP1 catalytic" evidence="2">
    <location>
        <begin position="168"/>
        <end position="322"/>
    </location>
</feature>
<keyword evidence="1" id="KW-0732">Signal</keyword>
<sequence length="377" mass="40952">MRVSATSFAVACTIGALTGTQAAPIGAVERVTFVDQVASRIPGTPDSWHVNFHGYVTVPAHSTPDPFLLTTLQVFAKTDEEKATLKERYGWFAVSGVEDAQLPVTIPASPSKAVTLPTKTDNTGLFDAAVNVSITGPTDKHGAITFKSQTLGQDQVGGMAYLVEPEGVSIISDIDDTIKITEVLDKVKVLKHTFLQPFEAVYGMPKLYTDLQTKLSALNKRPAFHYLSRSPWTLFGGLKDFTTAAGFPAGQFILRNLSLKDRSFFDFLVGGSSFKVDRIRDHISLFPNRTLIMIGDSGELDPESYGVIAREKPQLVSCIAIRAIQGQDAAVEKTKNSPERYQIAFDGVPKDKWFTFTDASKINVDEMAAGKCGPPAL</sequence>
<organism evidence="3 4">
    <name type="scientific">Powellomyces hirtus</name>
    <dbReference type="NCBI Taxonomy" id="109895"/>
    <lineage>
        <taxon>Eukaryota</taxon>
        <taxon>Fungi</taxon>
        <taxon>Fungi incertae sedis</taxon>
        <taxon>Chytridiomycota</taxon>
        <taxon>Chytridiomycota incertae sedis</taxon>
        <taxon>Chytridiomycetes</taxon>
        <taxon>Spizellomycetales</taxon>
        <taxon>Powellomycetaceae</taxon>
        <taxon>Powellomyces</taxon>
    </lineage>
</organism>
<evidence type="ECO:0000259" key="2">
    <source>
        <dbReference type="Pfam" id="PF09949"/>
    </source>
</evidence>
<dbReference type="PANTHER" id="PTHR28208">
    <property type="entry name" value="PHOSPHATIDATE PHOSPHATASE APP1"/>
    <property type="match status" value="1"/>
</dbReference>
<name>A0A507ECV9_9FUNG</name>